<dbReference type="Pfam" id="PF06202">
    <property type="entry name" value="GDE_C"/>
    <property type="match status" value="1"/>
</dbReference>
<dbReference type="PANTHER" id="PTHR10569">
    <property type="entry name" value="GLYCOGEN DEBRANCHING ENZYME"/>
    <property type="match status" value="1"/>
</dbReference>
<dbReference type="eggNOG" id="KOG3625">
    <property type="taxonomic scope" value="Eukaryota"/>
</dbReference>
<sequence length="1735" mass="201395">MIYNAYQQYLFKYIISNQQKIFIVSSIQHLSKQNKTKNNNKKIRHKLTSKKTNKQTQSYYTNLKAQQIFEIPIKELQILKTRTQSSTQIIQKIDKQQVMSTTNGVHQQHRTGQQFIVYLDQNGSFPNSHEKQYIVHANDSVTITLDSSWLEQKTPILLTNYPEFDKTKNSYIHPIAPEITESSSMTIQESELLKKYKIFTGFYNSEGSWQVDLQIQDFDGSLFLQVIFIQGDYLPGQREPLTIKNFGAPEWLMIQPRLTVNKNQIGMDQIIIQTVLPFSLGHSSKWLEILRTQTNLGYNGFHFPPIQKLGFSGSYYSINDQLKPNPDLFDQNEKEPFAAMKQIVNTIETEMNALSFVDILLNHTSFDSEWLLQLPEAVYNPENTPQLAVALQLDEAIQNFSDKLATHQVKEYYNGSNRIENEEQLSVLIEIMKTKIFYGMKLEEYFLLDKQAISTKFQEAVKGKGLKLIQKEQDVDDDENIFSRSGFDILNAFIKQNTSSLGSKRYGATLDINKLIETEISKQPTLFSLEAFERALTHFNQTWMDRFYEYTNQAVESTRGQIRYWHIDLGRFEVTNQYSLVPRYFTKMSNGRYAANNGWIMNYDPLKNFADDQEFHYYRRTICIWGDLIKLRYGSSKKDSPGLWKRMKKYIQEMAKVFHGFRLDNAHSTPLHVGEYFMRKARNVNKNLMIFAELFTGNGEKDAIFCKRMGINALVRELNHNRNPLDLYHNLHWLSRSQESSVGSLPRLFQFDFNSNQKKTHLVPTQTKSIVYDQTHDNESTLSIFSHQQTVPLIALTSFSHFVQGTVRGFDELYPEKLSVVSERRKYQSQLDCTQTELDNIPIEVGIVATLKFSTESIEIKGSWDNWTTGIKMNHHSGNHETGVFQYLAKFQVPSANTSYEYKYIIDGKWIADETKPIKNENNYFDVPENANNLTYYNNLCLLRKTFIEINQTLNKHYPFIFYSHYDYGFLSVMRETYQKDQYYFLISRTALCENDSKVNVEIECPGIIQSIEGIYSASDSIDVDGNRVKNHEILTGLKTKIYKEFNLFKYGELKFNQQTMKHTIHFFNAPPSLSIVIKCTLHATQKQGIERLNYMLHHIQDDEILALYRPLKTEDINYLFFSSEQEEHERSGYGMFNIPNKGNLLFGGLAGVFKDVNEACLYNDLGKPLFVNLREGYWYLDYIINRLNKYEGNLTQITGYIQSYFDLLKVIPKYLIPHYFSQFILQIQLHAHKITASKLKGEALKLSSSFHKNLLFANYQFLSVLPSTHFDEYSLSMAAGLPHFTTGWARCWGRDTFISLRGTLLIPGLYEEAKSIICMFASTLRHGLIPNLLDNGKSPRYNCRDACWWFVKGVKDYIQFTNDTQILKKEIKMRFLSDDFMEHYDKESKGQVKKMLLQDIIFEIFQKHAKGIHFREWKAGWEIDSNMDTEGFNIHLKLDEVTGFIFGGNMRNCLTWMDKMGSSTKAGNKGIPATSRDGAPIEMTAILKCCLDFVNSCPDFPYKEVETASGKKLTFRQWGSLISANFEKCYWIPNKLPSMDNMSDKLFKYITRKGIYKDLYNSSIPRCDFQLRPNACIAIALAPELFTPQNALFHLATVEGVLIDQNSLGVKTLDKLAQEYVPYYDNSDDGIQPKTAHGFCYHNGPEWVWMYGYFLKALLEINRKVPQFTKEKLMSYLANHKRHIIKSEWLSLPEMTNQNGEYNNFSCQSQAWSIATLVEVCYDSIQLPVKTLAK</sequence>
<evidence type="ECO:0000259" key="5">
    <source>
        <dbReference type="Pfam" id="PF16561"/>
    </source>
</evidence>
<dbReference type="SUPFAM" id="SSF81296">
    <property type="entry name" value="E set domains"/>
    <property type="match status" value="1"/>
</dbReference>
<dbReference type="PANTHER" id="PTHR10569:SF2">
    <property type="entry name" value="GLYCOGEN DEBRANCHING ENZYME"/>
    <property type="match status" value="1"/>
</dbReference>
<gene>
    <name evidence="6" type="ORF">TTHERM_000128319</name>
</gene>
<dbReference type="Gene3D" id="2.60.40.10">
    <property type="entry name" value="Immunoglobulins"/>
    <property type="match status" value="1"/>
</dbReference>
<dbReference type="SUPFAM" id="SSF51445">
    <property type="entry name" value="(Trans)glycosidases"/>
    <property type="match status" value="1"/>
</dbReference>
<dbReference type="InterPro" id="IPR032792">
    <property type="entry name" value="AGL_glucanoTrfase"/>
</dbReference>
<name>W7XI56_TETTS</name>
<dbReference type="KEGG" id="tet:TTHERM_000128319"/>
<feature type="region of interest" description="Disordered" evidence="1">
    <location>
        <begin position="33"/>
        <end position="54"/>
    </location>
</feature>
<feature type="domain" description="Glycogen debranching enzyme glucanotransferase" evidence="3">
    <location>
        <begin position="264"/>
        <end position="689"/>
    </location>
</feature>
<dbReference type="CDD" id="cd11327">
    <property type="entry name" value="AmyAc_Glg_debranch_2"/>
    <property type="match status" value="1"/>
</dbReference>
<feature type="domain" description="Glycogen debranching enzyme C-terminal" evidence="2">
    <location>
        <begin position="1267"/>
        <end position="1720"/>
    </location>
</feature>
<accession>W7XI56</accession>
<dbReference type="RefSeq" id="XP_012653152.1">
    <property type="nucleotide sequence ID" value="XM_012797698.1"/>
</dbReference>
<dbReference type="Pfam" id="PF16561">
    <property type="entry name" value="AMPK1_CBM"/>
    <property type="match status" value="1"/>
</dbReference>
<dbReference type="InterPro" id="IPR012341">
    <property type="entry name" value="6hp_glycosidase-like_sf"/>
</dbReference>
<evidence type="ECO:0000313" key="7">
    <source>
        <dbReference type="Proteomes" id="UP000009168"/>
    </source>
</evidence>
<keyword evidence="7" id="KW-1185">Reference proteome</keyword>
<dbReference type="GO" id="GO:0005980">
    <property type="term" value="P:glycogen catabolic process"/>
    <property type="evidence" value="ECO:0007669"/>
    <property type="project" value="InterPro"/>
</dbReference>
<dbReference type="Gene3D" id="3.20.20.80">
    <property type="entry name" value="Glycosidases"/>
    <property type="match status" value="1"/>
</dbReference>
<dbReference type="InterPro" id="IPR014756">
    <property type="entry name" value="Ig_E-set"/>
</dbReference>
<dbReference type="GeneID" id="24437398"/>
<evidence type="ECO:0000259" key="2">
    <source>
        <dbReference type="Pfam" id="PF06202"/>
    </source>
</evidence>
<organism evidence="6 7">
    <name type="scientific">Tetrahymena thermophila (strain SB210)</name>
    <dbReference type="NCBI Taxonomy" id="312017"/>
    <lineage>
        <taxon>Eukaryota</taxon>
        <taxon>Sar</taxon>
        <taxon>Alveolata</taxon>
        <taxon>Ciliophora</taxon>
        <taxon>Intramacronucleata</taxon>
        <taxon>Oligohymenophorea</taxon>
        <taxon>Hymenostomatida</taxon>
        <taxon>Tetrahymenina</taxon>
        <taxon>Tetrahymenidae</taxon>
        <taxon>Tetrahymena</taxon>
    </lineage>
</organism>
<protein>
    <submittedName>
        <fullName evidence="6">Amylo-alpha-1,6-glucosidase</fullName>
    </submittedName>
</protein>
<dbReference type="InterPro" id="IPR032790">
    <property type="entry name" value="GDE_C"/>
</dbReference>
<dbReference type="Proteomes" id="UP000009168">
    <property type="component" value="Unassembled WGS sequence"/>
</dbReference>
<dbReference type="OrthoDB" id="10248904at2759"/>
<dbReference type="EMBL" id="GG662699">
    <property type="protein sequence ID" value="EWS74331.1"/>
    <property type="molecule type" value="Genomic_DNA"/>
</dbReference>
<dbReference type="InterPro" id="IPR032788">
    <property type="entry name" value="AGL_central"/>
</dbReference>
<proteinExistence type="predicted"/>
<dbReference type="eggNOG" id="KOG0998">
    <property type="taxonomic scope" value="Eukaryota"/>
</dbReference>
<dbReference type="Gene3D" id="1.50.10.10">
    <property type="match status" value="1"/>
</dbReference>
<dbReference type="SMR" id="W7XI56"/>
<dbReference type="GO" id="GO:0004135">
    <property type="term" value="F:amylo-alpha-1,6-glucosidase activity"/>
    <property type="evidence" value="ECO:0007669"/>
    <property type="project" value="InterPro"/>
</dbReference>
<evidence type="ECO:0000259" key="4">
    <source>
        <dbReference type="Pfam" id="PF14702"/>
    </source>
</evidence>
<dbReference type="Pfam" id="PF14702">
    <property type="entry name" value="hGDE_central"/>
    <property type="match status" value="1"/>
</dbReference>
<evidence type="ECO:0000259" key="3">
    <source>
        <dbReference type="Pfam" id="PF14701"/>
    </source>
</evidence>
<feature type="compositionally biased region" description="Basic residues" evidence="1">
    <location>
        <begin position="33"/>
        <end position="53"/>
    </location>
</feature>
<dbReference type="InParanoid" id="W7XI56"/>
<dbReference type="InterPro" id="IPR008928">
    <property type="entry name" value="6-hairpin_glycosidase_sf"/>
</dbReference>
<dbReference type="InterPro" id="IPR017853">
    <property type="entry name" value="GH"/>
</dbReference>
<dbReference type="STRING" id="312017.W7XI56"/>
<dbReference type="InterPro" id="IPR032640">
    <property type="entry name" value="AMPK1_CBM"/>
</dbReference>
<dbReference type="InterPro" id="IPR010401">
    <property type="entry name" value="AGL/Gdb1"/>
</dbReference>
<feature type="domain" description="Glycogen debranching enzyme central" evidence="4">
    <location>
        <begin position="941"/>
        <end position="1188"/>
    </location>
</feature>
<dbReference type="CDD" id="cd02859">
    <property type="entry name" value="E_set_AMPKbeta_like_N"/>
    <property type="match status" value="1"/>
</dbReference>
<dbReference type="InterPro" id="IPR013783">
    <property type="entry name" value="Ig-like_fold"/>
</dbReference>
<evidence type="ECO:0000256" key="1">
    <source>
        <dbReference type="SAM" id="MobiDB-lite"/>
    </source>
</evidence>
<feature type="domain" description="AMP-activated protein kinase glycogen-binding" evidence="5">
    <location>
        <begin position="855"/>
        <end position="922"/>
    </location>
</feature>
<reference evidence="7" key="1">
    <citation type="journal article" date="2006" name="PLoS Biol.">
        <title>Macronuclear genome sequence of the ciliate Tetrahymena thermophila, a model eukaryote.</title>
        <authorList>
            <person name="Eisen J.A."/>
            <person name="Coyne R.S."/>
            <person name="Wu M."/>
            <person name="Wu D."/>
            <person name="Thiagarajan M."/>
            <person name="Wortman J.R."/>
            <person name="Badger J.H."/>
            <person name="Ren Q."/>
            <person name="Amedeo P."/>
            <person name="Jones K.M."/>
            <person name="Tallon L.J."/>
            <person name="Delcher A.L."/>
            <person name="Salzberg S.L."/>
            <person name="Silva J.C."/>
            <person name="Haas B.J."/>
            <person name="Majoros W.H."/>
            <person name="Farzad M."/>
            <person name="Carlton J.M."/>
            <person name="Smith R.K. Jr."/>
            <person name="Garg J."/>
            <person name="Pearlman R.E."/>
            <person name="Karrer K.M."/>
            <person name="Sun L."/>
            <person name="Manning G."/>
            <person name="Elde N.C."/>
            <person name="Turkewitz A.P."/>
            <person name="Asai D.J."/>
            <person name="Wilkes D.E."/>
            <person name="Wang Y."/>
            <person name="Cai H."/>
            <person name="Collins K."/>
            <person name="Stewart B.A."/>
            <person name="Lee S.R."/>
            <person name="Wilamowska K."/>
            <person name="Weinberg Z."/>
            <person name="Ruzzo W.L."/>
            <person name="Wloga D."/>
            <person name="Gaertig J."/>
            <person name="Frankel J."/>
            <person name="Tsao C.-C."/>
            <person name="Gorovsky M.A."/>
            <person name="Keeling P.J."/>
            <person name="Waller R.F."/>
            <person name="Patron N.J."/>
            <person name="Cherry J.M."/>
            <person name="Stover N.A."/>
            <person name="Krieger C.J."/>
            <person name="del Toro C."/>
            <person name="Ryder H.F."/>
            <person name="Williamson S.C."/>
            <person name="Barbeau R.A."/>
            <person name="Hamilton E.P."/>
            <person name="Orias E."/>
        </authorList>
    </citation>
    <scope>NUCLEOTIDE SEQUENCE [LARGE SCALE GENOMIC DNA]</scope>
    <source>
        <strain evidence="7">SB210</strain>
    </source>
</reference>
<dbReference type="Pfam" id="PF14701">
    <property type="entry name" value="hDGE_amylase"/>
    <property type="match status" value="1"/>
</dbReference>
<dbReference type="GO" id="GO:0004134">
    <property type="term" value="F:4-alpha-glucanotransferase activity"/>
    <property type="evidence" value="ECO:0007669"/>
    <property type="project" value="InterPro"/>
</dbReference>
<evidence type="ECO:0000313" key="6">
    <source>
        <dbReference type="EMBL" id="EWS74331.1"/>
    </source>
</evidence>
<dbReference type="SUPFAM" id="SSF48208">
    <property type="entry name" value="Six-hairpin glycosidases"/>
    <property type="match status" value="1"/>
</dbReference>